<dbReference type="Pfam" id="PF06742">
    <property type="entry name" value="DUF1214"/>
    <property type="match status" value="1"/>
</dbReference>
<protein>
    <submittedName>
        <fullName evidence="3">Uncharacterized conserved protein</fullName>
    </submittedName>
</protein>
<dbReference type="SUPFAM" id="SSF160935">
    <property type="entry name" value="VPA0735-like"/>
    <property type="match status" value="1"/>
</dbReference>
<dbReference type="Gene3D" id="2.60.120.600">
    <property type="entry name" value="Domain of unknown function DUF1214, C-terminal domain"/>
    <property type="match status" value="1"/>
</dbReference>
<feature type="domain" description="DUF1214" evidence="1">
    <location>
        <begin position="347"/>
        <end position="455"/>
    </location>
</feature>
<dbReference type="Proteomes" id="UP000184212">
    <property type="component" value="Unassembled WGS sequence"/>
</dbReference>
<gene>
    <name evidence="3" type="ORF">SAMN04488109_1844</name>
</gene>
<organism evidence="3 4">
    <name type="scientific">Chryseolinea serpens</name>
    <dbReference type="NCBI Taxonomy" id="947013"/>
    <lineage>
        <taxon>Bacteria</taxon>
        <taxon>Pseudomonadati</taxon>
        <taxon>Bacteroidota</taxon>
        <taxon>Cytophagia</taxon>
        <taxon>Cytophagales</taxon>
        <taxon>Fulvivirgaceae</taxon>
        <taxon>Chryseolinea</taxon>
    </lineage>
</organism>
<evidence type="ECO:0000313" key="3">
    <source>
        <dbReference type="EMBL" id="SHG78942.1"/>
    </source>
</evidence>
<sequence length="471" mass="52452">MKLVKNPVVLFIVCSVVFYCSKKPERNDQGGLNPTEAKALATEAYLFGLPPVFFELQFDYQSHVTRVEKTKAPVNQFVHYRAFVDASDRTVVGFNVDNLYSFANLDLSKEPIVLSVPNMGKRFWIMQLIDAWNGVPAAPGSRTHGEKGGVFVITGPAWTGQVPTGMEELKCPTNLVIIGGRTYCAGPFDYAAVNKIQDQYRLIPLSQWSKDYVPPTDVPLKEGVNDSVLVNQQFKALSAEQFYKNLSRLMVTNPPYPADSGVLKQIEKIGIKPGADFSLSSFGPAVVKAIEEGYAEGFQAMMAESKKLGKIVDGWSLTYDMGKYGTRYSYRAAWTFFGIGGNLLEDAFYPLAQVDKAGNPFDAANKYILTFTKDQIPPANAFWSLTMYDADAYLVPNKLNRYALGDRSNLKFERDGSLILYLQHESPGKQKERNWLPAPEKGGFKVALRLYVPKESVVKGIWLPPPIVKVN</sequence>
<dbReference type="Pfam" id="PF06863">
    <property type="entry name" value="DUF1254"/>
    <property type="match status" value="1"/>
</dbReference>
<dbReference type="STRING" id="947013.SAMN04488109_1844"/>
<accession>A0A1M5MPF6</accession>
<dbReference type="Gene3D" id="2.60.40.1610">
    <property type="entry name" value="Domain of unknown function DUF1254"/>
    <property type="match status" value="1"/>
</dbReference>
<proteinExistence type="predicted"/>
<dbReference type="EMBL" id="FQWQ01000001">
    <property type="protein sequence ID" value="SHG78942.1"/>
    <property type="molecule type" value="Genomic_DNA"/>
</dbReference>
<dbReference type="PANTHER" id="PTHR36509:SF2">
    <property type="entry name" value="BLL3101 PROTEIN"/>
    <property type="match status" value="1"/>
</dbReference>
<dbReference type="InterPro" id="IPR010679">
    <property type="entry name" value="DUF1254"/>
</dbReference>
<dbReference type="InterPro" id="IPR037050">
    <property type="entry name" value="DUF1254_sf"/>
</dbReference>
<dbReference type="RefSeq" id="WP_178377063.1">
    <property type="nucleotide sequence ID" value="NZ_FQWQ01000001.1"/>
</dbReference>
<evidence type="ECO:0000259" key="2">
    <source>
        <dbReference type="Pfam" id="PF06863"/>
    </source>
</evidence>
<reference evidence="3 4" key="1">
    <citation type="submission" date="2016-11" db="EMBL/GenBank/DDBJ databases">
        <authorList>
            <person name="Jaros S."/>
            <person name="Januszkiewicz K."/>
            <person name="Wedrychowicz H."/>
        </authorList>
    </citation>
    <scope>NUCLEOTIDE SEQUENCE [LARGE SCALE GENOMIC DNA]</scope>
    <source>
        <strain evidence="3 4">DSM 24574</strain>
    </source>
</reference>
<evidence type="ECO:0000259" key="1">
    <source>
        <dbReference type="Pfam" id="PF06742"/>
    </source>
</evidence>
<dbReference type="AlphaFoldDB" id="A0A1M5MPF6"/>
<dbReference type="InterPro" id="IPR037049">
    <property type="entry name" value="DUF1214_C_sf"/>
</dbReference>
<keyword evidence="4" id="KW-1185">Reference proteome</keyword>
<name>A0A1M5MPF6_9BACT</name>
<evidence type="ECO:0000313" key="4">
    <source>
        <dbReference type="Proteomes" id="UP000184212"/>
    </source>
</evidence>
<dbReference type="PANTHER" id="PTHR36509">
    <property type="entry name" value="BLL3101 PROTEIN"/>
    <property type="match status" value="1"/>
</dbReference>
<feature type="domain" description="DUF1254" evidence="2">
    <location>
        <begin position="74"/>
        <end position="204"/>
    </location>
</feature>
<dbReference type="InterPro" id="IPR010621">
    <property type="entry name" value="DUF1214"/>
</dbReference>